<gene>
    <name evidence="1" type="ORF">NEILACOT_05594</name>
</gene>
<proteinExistence type="predicted"/>
<evidence type="ECO:0000313" key="2">
    <source>
        <dbReference type="Proteomes" id="UP000003843"/>
    </source>
</evidence>
<evidence type="ECO:0000313" key="1">
    <source>
        <dbReference type="EMBL" id="EEZ74395.1"/>
    </source>
</evidence>
<name>D0WDF8_NEILA</name>
<comment type="caution">
    <text evidence="1">The sequence shown here is derived from an EMBL/GenBank/DDBJ whole genome shotgun (WGS) entry which is preliminary data.</text>
</comment>
<protein>
    <submittedName>
        <fullName evidence="1">Uncharacterized protein</fullName>
    </submittedName>
</protein>
<dbReference type="AlphaFoldDB" id="D0WDF8"/>
<sequence length="60" mass="7116">MRQEFIGLKFKDLDSRLRGNDGLEITRNEKKNRNRTSRIPACTGRTEFQIVGFGFPVWWE</sequence>
<accession>D0WDF8</accession>
<reference evidence="1 2" key="1">
    <citation type="submission" date="2009-10" db="EMBL/GenBank/DDBJ databases">
        <authorList>
            <person name="Weinstock G."/>
            <person name="Sodergren E."/>
            <person name="Clifton S."/>
            <person name="Fulton L."/>
            <person name="Fulton B."/>
            <person name="Courtney L."/>
            <person name="Fronick C."/>
            <person name="Harrison M."/>
            <person name="Strong C."/>
            <person name="Farmer C."/>
            <person name="Delahaunty K."/>
            <person name="Markovic C."/>
            <person name="Hall O."/>
            <person name="Minx P."/>
            <person name="Tomlinson C."/>
            <person name="Mitreva M."/>
            <person name="Nelson J."/>
            <person name="Hou S."/>
            <person name="Wollam A."/>
            <person name="Pepin K.H."/>
            <person name="Johnson M."/>
            <person name="Bhonagiri V."/>
            <person name="Nash W.E."/>
            <person name="Warren W."/>
            <person name="Chinwalla A."/>
            <person name="Mardis E.R."/>
            <person name="Wilson R.K."/>
        </authorList>
    </citation>
    <scope>NUCLEOTIDE SEQUENCE [LARGE SCALE GENOMIC DNA]</scope>
    <source>
        <strain evidence="1 2">ATCC 23970</strain>
    </source>
</reference>
<dbReference type="Proteomes" id="UP000003843">
    <property type="component" value="Unassembled WGS sequence"/>
</dbReference>
<organism evidence="1 2">
    <name type="scientific">Neisseria lactamica ATCC 23970</name>
    <dbReference type="NCBI Taxonomy" id="546265"/>
    <lineage>
        <taxon>Bacteria</taxon>
        <taxon>Pseudomonadati</taxon>
        <taxon>Pseudomonadota</taxon>
        <taxon>Betaproteobacteria</taxon>
        <taxon>Neisseriales</taxon>
        <taxon>Neisseriaceae</taxon>
        <taxon>Neisseria</taxon>
    </lineage>
</organism>
<dbReference type="EMBL" id="ACEQ02000051">
    <property type="protein sequence ID" value="EEZ74395.1"/>
    <property type="molecule type" value="Genomic_DNA"/>
</dbReference>